<organism evidence="1">
    <name type="scientific">Amphimedon queenslandica</name>
    <name type="common">Sponge</name>
    <dbReference type="NCBI Taxonomy" id="400682"/>
    <lineage>
        <taxon>Eukaryota</taxon>
        <taxon>Metazoa</taxon>
        <taxon>Porifera</taxon>
        <taxon>Demospongiae</taxon>
        <taxon>Heteroscleromorpha</taxon>
        <taxon>Haplosclerida</taxon>
        <taxon>Niphatidae</taxon>
        <taxon>Amphimedon</taxon>
    </lineage>
</organism>
<name>A0A1X7T7M4_AMPQE</name>
<dbReference type="EnsemblMetazoa" id="Aqu2.1.10534_001">
    <property type="protein sequence ID" value="Aqu2.1.10534_001"/>
    <property type="gene ID" value="Aqu2.1.10534"/>
</dbReference>
<evidence type="ECO:0000313" key="1">
    <source>
        <dbReference type="EnsemblMetazoa" id="Aqu2.1.10534_001"/>
    </source>
</evidence>
<dbReference type="AlphaFoldDB" id="A0A1X7T7M4"/>
<reference evidence="1" key="1">
    <citation type="submission" date="2017-05" db="UniProtKB">
        <authorList>
            <consortium name="EnsemblMetazoa"/>
        </authorList>
    </citation>
    <scope>IDENTIFICATION</scope>
</reference>
<proteinExistence type="predicted"/>
<protein>
    <submittedName>
        <fullName evidence="1">Uncharacterized protein</fullName>
    </submittedName>
</protein>
<accession>A0A1X7T7M4</accession>
<dbReference type="InParanoid" id="A0A1X7T7M4"/>
<sequence length="65" mass="7491">MVTICFFFKCKSFSWSLLYRFCSLLQSHSIFLSLTCKNLMYSTAFLNITTFGARIFSSKSGIPVR</sequence>